<feature type="compositionally biased region" description="Low complexity" evidence="6">
    <location>
        <begin position="473"/>
        <end position="483"/>
    </location>
</feature>
<dbReference type="PANTHER" id="PTHR19432">
    <property type="entry name" value="SUGAR TRANSPORTER"/>
    <property type="match status" value="1"/>
</dbReference>
<evidence type="ECO:0000313" key="9">
    <source>
        <dbReference type="Proteomes" id="UP000838412"/>
    </source>
</evidence>
<evidence type="ECO:0000256" key="2">
    <source>
        <dbReference type="ARBA" id="ARBA00022448"/>
    </source>
</evidence>
<dbReference type="Proteomes" id="UP000838412">
    <property type="component" value="Chromosome 9"/>
</dbReference>
<dbReference type="Gene3D" id="1.20.1250.20">
    <property type="entry name" value="MFS general substrate transporter like domains"/>
    <property type="match status" value="2"/>
</dbReference>
<dbReference type="SUPFAM" id="SSF103473">
    <property type="entry name" value="MFS general substrate transporter"/>
    <property type="match status" value="1"/>
</dbReference>
<dbReference type="OrthoDB" id="28755at2759"/>
<evidence type="ECO:0000256" key="4">
    <source>
        <dbReference type="ARBA" id="ARBA00022989"/>
    </source>
</evidence>
<feature type="transmembrane region" description="Helical" evidence="7">
    <location>
        <begin position="313"/>
        <end position="330"/>
    </location>
</feature>
<feature type="region of interest" description="Disordered" evidence="6">
    <location>
        <begin position="58"/>
        <end position="122"/>
    </location>
</feature>
<keyword evidence="5 7" id="KW-0472">Membrane</keyword>
<comment type="subcellular location">
    <subcellularLocation>
        <location evidence="1">Membrane</location>
        <topology evidence="1">Multi-pass membrane protein</topology>
    </subcellularLocation>
</comment>
<evidence type="ECO:0000256" key="6">
    <source>
        <dbReference type="SAM" id="MobiDB-lite"/>
    </source>
</evidence>
<proteinExistence type="predicted"/>
<evidence type="ECO:0000256" key="3">
    <source>
        <dbReference type="ARBA" id="ARBA00022692"/>
    </source>
</evidence>
<reference evidence="8" key="1">
    <citation type="submission" date="2022-01" db="EMBL/GenBank/DDBJ databases">
        <authorList>
            <person name="Braso-Vives M."/>
        </authorList>
    </citation>
    <scope>NUCLEOTIDE SEQUENCE</scope>
</reference>
<evidence type="ECO:0000313" key="8">
    <source>
        <dbReference type="EMBL" id="CAH1273019.1"/>
    </source>
</evidence>
<sequence>MLVHREGPTHERAKSVEKLQGASVLENEDLDWDTMTAVLSRQSTDSVQLVAECGREAFGGRDDPWPKRDRKGVGSADGARPRTAEDLFGVSDDIRPRNSGDGSGGEGASWPRDDGEVLGTGHGPWPTRTTCELLLNSSIMLGREFCYAVEAALVTPILLTIGLPKDLYSVVWIISPVLGFVLQPVLGSYSDRCRSWLGRRRPFILGFSVSILLGFLLFLFGDAIMDAAMPHDNTTWTIVITMAGIVLFDFSADFIETPIRAYLLDTCGPRDRENGLKMQGLFAGIGGFLGYSFSGIDWEDTFLGRTLGSEYHVIFVFAATSFVITALMNLSSIPEDSFRKHPTTAEAARRVGDKSGTRAASRPKRGGVVTLILGYESNGEVVMEPRYVSGYGATHDARSPPNHVMTSRTTHDVRTGTDGGITFAILDPVSHAVRAPLPFRQHDRTYPVLNSLPTRNAPYDTPVENASYDREQSSLLETSSSMGSSETLLDVDETFEEISAEEARGSMELPEKLTMATLVRNVVRMPGELVRLCVAHLLGWMAFLCIVLFYTDFMGRAVYHGNPHADRGSRAYRRYEEGVEMGSWGLAINALSCALYSIALRHLTQVLSLRTIYLMGYLIFSAGVGIMAILPGRVPSHHATLPLCAVLGIMYATLCTVPYTLVSQYAQDRQNADGDVDRTRGIGIDVAMVTSMIQLAQIVVGALLGVVVSALGNVVAVPVCASALGCLGCIVVAMFVKYDT</sequence>
<keyword evidence="4 7" id="KW-1133">Transmembrane helix</keyword>
<dbReference type="PANTHER" id="PTHR19432:SF34">
    <property type="entry name" value="MEMBRANE-ASSOCIATED TRANSPORTER PROTEIN"/>
    <property type="match status" value="1"/>
</dbReference>
<organism evidence="8 9">
    <name type="scientific">Branchiostoma lanceolatum</name>
    <name type="common">Common lancelet</name>
    <name type="synonym">Amphioxus lanceolatum</name>
    <dbReference type="NCBI Taxonomy" id="7740"/>
    <lineage>
        <taxon>Eukaryota</taxon>
        <taxon>Metazoa</taxon>
        <taxon>Chordata</taxon>
        <taxon>Cephalochordata</taxon>
        <taxon>Leptocardii</taxon>
        <taxon>Amphioxiformes</taxon>
        <taxon>Branchiostomatidae</taxon>
        <taxon>Branchiostoma</taxon>
    </lineage>
</organism>
<feature type="region of interest" description="Disordered" evidence="6">
    <location>
        <begin position="450"/>
        <end position="483"/>
    </location>
</feature>
<gene>
    <name evidence="8" type="primary">SLC45A2</name>
    <name evidence="8" type="ORF">BLAG_LOCUS24496</name>
</gene>
<protein>
    <submittedName>
        <fullName evidence="8">SLC45A2 protein</fullName>
    </submittedName>
</protein>
<dbReference type="GO" id="GO:0016020">
    <property type="term" value="C:membrane"/>
    <property type="evidence" value="ECO:0007669"/>
    <property type="project" value="UniProtKB-SubCell"/>
</dbReference>
<keyword evidence="3 7" id="KW-0812">Transmembrane</keyword>
<evidence type="ECO:0000256" key="1">
    <source>
        <dbReference type="ARBA" id="ARBA00004141"/>
    </source>
</evidence>
<feature type="region of interest" description="Disordered" evidence="6">
    <location>
        <begin position="394"/>
        <end position="415"/>
    </location>
</feature>
<dbReference type="EMBL" id="OV696694">
    <property type="protein sequence ID" value="CAH1273019.1"/>
    <property type="molecule type" value="Genomic_DNA"/>
</dbReference>
<feature type="transmembrane region" description="Helical" evidence="7">
    <location>
        <begin position="581"/>
        <end position="600"/>
    </location>
</feature>
<keyword evidence="2" id="KW-0813">Transport</keyword>
<feature type="transmembrane region" description="Helical" evidence="7">
    <location>
        <begin position="529"/>
        <end position="550"/>
    </location>
</feature>
<accession>A0A8K0ACI2</accession>
<feature type="transmembrane region" description="Helical" evidence="7">
    <location>
        <begin position="276"/>
        <end position="293"/>
    </location>
</feature>
<feature type="compositionally biased region" description="Basic and acidic residues" evidence="6">
    <location>
        <begin position="58"/>
        <end position="67"/>
    </location>
</feature>
<evidence type="ECO:0000256" key="7">
    <source>
        <dbReference type="SAM" id="Phobius"/>
    </source>
</evidence>
<dbReference type="AlphaFoldDB" id="A0A8K0ACI2"/>
<feature type="transmembrane region" description="Helical" evidence="7">
    <location>
        <begin position="640"/>
        <end position="662"/>
    </location>
</feature>
<evidence type="ECO:0000256" key="5">
    <source>
        <dbReference type="ARBA" id="ARBA00023136"/>
    </source>
</evidence>
<name>A0A8K0ACI2_BRALA</name>
<feature type="transmembrane region" description="Helical" evidence="7">
    <location>
        <begin position="714"/>
        <end position="736"/>
    </location>
</feature>
<dbReference type="GO" id="GO:0008506">
    <property type="term" value="F:sucrose:proton symporter activity"/>
    <property type="evidence" value="ECO:0007669"/>
    <property type="project" value="TreeGrafter"/>
</dbReference>
<feature type="transmembrane region" description="Helical" evidence="7">
    <location>
        <begin position="202"/>
        <end position="224"/>
    </location>
</feature>
<feature type="transmembrane region" description="Helical" evidence="7">
    <location>
        <begin position="612"/>
        <end position="634"/>
    </location>
</feature>
<dbReference type="InterPro" id="IPR036259">
    <property type="entry name" value="MFS_trans_sf"/>
</dbReference>
<feature type="transmembrane region" description="Helical" evidence="7">
    <location>
        <begin position="682"/>
        <end position="708"/>
    </location>
</feature>
<keyword evidence="9" id="KW-1185">Reference proteome</keyword>
<feature type="transmembrane region" description="Helical" evidence="7">
    <location>
        <begin position="236"/>
        <end position="255"/>
    </location>
</feature>
<feature type="transmembrane region" description="Helical" evidence="7">
    <location>
        <begin position="169"/>
        <end position="190"/>
    </location>
</feature>
<dbReference type="CDD" id="cd17313">
    <property type="entry name" value="MFS_SLC45_SUC"/>
    <property type="match status" value="1"/>
</dbReference>